<dbReference type="AlphaFoldDB" id="A0AAV9X4J7"/>
<dbReference type="PANTHER" id="PTHR21319:SF0">
    <property type="entry name" value="AND RING FINGER DOMAIN PROTEIN, PUTATIVE (AFU_ORTHOLOGUE AFUA_1G08900)-RELATED"/>
    <property type="match status" value="1"/>
</dbReference>
<feature type="compositionally biased region" description="Low complexity" evidence="5">
    <location>
        <begin position="33"/>
        <end position="45"/>
    </location>
</feature>
<feature type="compositionally biased region" description="Polar residues" evidence="5">
    <location>
        <begin position="127"/>
        <end position="164"/>
    </location>
</feature>
<keyword evidence="10" id="KW-1185">Reference proteome</keyword>
<dbReference type="Pfam" id="PF13639">
    <property type="entry name" value="zf-RING_2"/>
    <property type="match status" value="1"/>
</dbReference>
<dbReference type="Pfam" id="PF05495">
    <property type="entry name" value="zf-CHY"/>
    <property type="match status" value="1"/>
</dbReference>
<keyword evidence="1" id="KW-0479">Metal-binding</keyword>
<feature type="domain" description="RING-type" evidence="6">
    <location>
        <begin position="383"/>
        <end position="424"/>
    </location>
</feature>
<evidence type="ECO:0000313" key="10">
    <source>
        <dbReference type="Proteomes" id="UP001365542"/>
    </source>
</evidence>
<keyword evidence="2 4" id="KW-0863">Zinc-finger</keyword>
<dbReference type="SUPFAM" id="SSF57850">
    <property type="entry name" value="RING/U-box"/>
    <property type="match status" value="1"/>
</dbReference>
<dbReference type="GO" id="GO:0006511">
    <property type="term" value="P:ubiquitin-dependent protein catabolic process"/>
    <property type="evidence" value="ECO:0007669"/>
    <property type="project" value="TreeGrafter"/>
</dbReference>
<sequence length="629" mass="69574">MSGIEVLTNFFENIRPRYSWSSSDTVATDSHEASNSLASSSPAQATHDEVSSDATLASPPTSPLHGAETPEYDCGVYTDTEEDDNSEDGHVTSWTSANIALDRPGTPDIPGSSTSPPIMPPSESPSNASVSGESNTAEQADPSTSESNTATETQVPVNTPSIITNGLAIPEDDGHGVLREKLLEIQRSSLTERERAQRMHSLMTETYLKKTGQRPSISPANSRPRSMVEGDPFNVTNDDKEPSYANEEEGILGCAHYRRNVKLQCSTCDKWYPCRFCHDDKEEHSLIRKDTKNMLCMFCGTAQLAAQTCRQCVRYAALYYCDKCKLWDDDPTRTIYHCSDCGICRIGRGLGKDFFHCKKCGVCMSIELEGQHRCIERSTDCDCPICGEYLFTSVNTVVFMTCGHSIHLDCYNEHMKSSYRCPTCAKSVFNMESRFRYLDYEIQRQPLPDPYKYWHCHIICNDCSAKSDVQFHFLGLKCDTCKSYNTCEVKLIRPEDDPNNTSAASILSRNLLPPPHLMPNPETAGGILPGEEVVADLASVIREIEGRDNQGSSSSVQPLDFSDDSECSCGSPEEAGDDEQESLYDSDSLESGDEYGDEDNGSLDSEDDEEEQLDEGPAPLDIIYLPGHP</sequence>
<feature type="region of interest" description="Disordered" evidence="5">
    <location>
        <begin position="209"/>
        <end position="243"/>
    </location>
</feature>
<protein>
    <recommendedName>
        <fullName evidence="11">Zf-CHY-domain-containing protein</fullName>
    </recommendedName>
</protein>
<dbReference type="GO" id="GO:0005634">
    <property type="term" value="C:nucleus"/>
    <property type="evidence" value="ECO:0007669"/>
    <property type="project" value="TreeGrafter"/>
</dbReference>
<evidence type="ECO:0000256" key="4">
    <source>
        <dbReference type="PROSITE-ProRule" id="PRU00601"/>
    </source>
</evidence>
<dbReference type="GO" id="GO:0061630">
    <property type="term" value="F:ubiquitin protein ligase activity"/>
    <property type="evidence" value="ECO:0007669"/>
    <property type="project" value="TreeGrafter"/>
</dbReference>
<feature type="domain" description="CHY-type" evidence="7">
    <location>
        <begin position="247"/>
        <end position="314"/>
    </location>
</feature>
<keyword evidence="3" id="KW-0862">Zinc</keyword>
<evidence type="ECO:0000259" key="7">
    <source>
        <dbReference type="PROSITE" id="PS51266"/>
    </source>
</evidence>
<evidence type="ECO:0000256" key="3">
    <source>
        <dbReference type="ARBA" id="ARBA00022833"/>
    </source>
</evidence>
<evidence type="ECO:0000256" key="2">
    <source>
        <dbReference type="ARBA" id="ARBA00022771"/>
    </source>
</evidence>
<name>A0AAV9X4J7_9PEZI</name>
<dbReference type="GO" id="GO:0016567">
    <property type="term" value="P:protein ubiquitination"/>
    <property type="evidence" value="ECO:0007669"/>
    <property type="project" value="TreeGrafter"/>
</dbReference>
<feature type="region of interest" description="Disordered" evidence="5">
    <location>
        <begin position="545"/>
        <end position="629"/>
    </location>
</feature>
<feature type="compositionally biased region" description="Polar residues" evidence="5">
    <location>
        <begin position="19"/>
        <end position="28"/>
    </location>
</feature>
<evidence type="ECO:0000256" key="1">
    <source>
        <dbReference type="ARBA" id="ARBA00022723"/>
    </source>
</evidence>
<proteinExistence type="predicted"/>
<reference evidence="9 10" key="1">
    <citation type="submission" date="2019-10" db="EMBL/GenBank/DDBJ databases">
        <authorList>
            <person name="Palmer J.M."/>
        </authorList>
    </citation>
    <scope>NUCLEOTIDE SEQUENCE [LARGE SCALE GENOMIC DNA]</scope>
    <source>
        <strain evidence="9 10">TWF694</strain>
    </source>
</reference>
<dbReference type="PROSITE" id="PS51266">
    <property type="entry name" value="ZF_CHY"/>
    <property type="match status" value="1"/>
</dbReference>
<comment type="caution">
    <text evidence="9">The sequence shown here is derived from an EMBL/GenBank/DDBJ whole genome shotgun (WGS) entry which is preliminary data.</text>
</comment>
<dbReference type="GO" id="GO:0008270">
    <property type="term" value="F:zinc ion binding"/>
    <property type="evidence" value="ECO:0007669"/>
    <property type="project" value="UniProtKB-KW"/>
</dbReference>
<dbReference type="CDD" id="cd16464">
    <property type="entry name" value="RING-H2_Pirh2-like"/>
    <property type="match status" value="1"/>
</dbReference>
<evidence type="ECO:0000259" key="8">
    <source>
        <dbReference type="PROSITE" id="PS51270"/>
    </source>
</evidence>
<dbReference type="Proteomes" id="UP001365542">
    <property type="component" value="Unassembled WGS sequence"/>
</dbReference>
<dbReference type="InterPro" id="IPR017921">
    <property type="entry name" value="Znf_CTCHY"/>
</dbReference>
<dbReference type="InterPro" id="IPR039512">
    <property type="entry name" value="RCHY1_zinc-ribbon"/>
</dbReference>
<dbReference type="InterPro" id="IPR013083">
    <property type="entry name" value="Znf_RING/FYVE/PHD"/>
</dbReference>
<dbReference type="InterPro" id="IPR037274">
    <property type="entry name" value="Znf_CHY_sf"/>
</dbReference>
<evidence type="ECO:0000259" key="6">
    <source>
        <dbReference type="PROSITE" id="PS50089"/>
    </source>
</evidence>
<dbReference type="EMBL" id="JAVHJO010000010">
    <property type="protein sequence ID" value="KAK6535153.1"/>
    <property type="molecule type" value="Genomic_DNA"/>
</dbReference>
<evidence type="ECO:0008006" key="11">
    <source>
        <dbReference type="Google" id="ProtNLM"/>
    </source>
</evidence>
<dbReference type="Gene3D" id="3.30.40.10">
    <property type="entry name" value="Zinc/RING finger domain, C3HC4 (zinc finger)"/>
    <property type="match status" value="1"/>
</dbReference>
<feature type="compositionally biased region" description="Polar residues" evidence="5">
    <location>
        <begin position="213"/>
        <end position="224"/>
    </location>
</feature>
<accession>A0AAV9X4J7</accession>
<dbReference type="SUPFAM" id="SSF161219">
    <property type="entry name" value="CHY zinc finger-like"/>
    <property type="match status" value="1"/>
</dbReference>
<dbReference type="InterPro" id="IPR037275">
    <property type="entry name" value="Znf_CTCHY_sf"/>
</dbReference>
<feature type="domain" description="CTCHY-type" evidence="8">
    <location>
        <begin position="316"/>
        <end position="382"/>
    </location>
</feature>
<dbReference type="PROSITE" id="PS51270">
    <property type="entry name" value="ZF_CTCHY"/>
    <property type="match status" value="1"/>
</dbReference>
<gene>
    <name evidence="9" type="ORF">TWF694_001631</name>
</gene>
<dbReference type="Pfam" id="PF14599">
    <property type="entry name" value="zinc_ribbon_6"/>
    <property type="match status" value="1"/>
</dbReference>
<evidence type="ECO:0000256" key="5">
    <source>
        <dbReference type="SAM" id="MobiDB-lite"/>
    </source>
</evidence>
<dbReference type="InterPro" id="IPR008913">
    <property type="entry name" value="Znf_CHY"/>
</dbReference>
<feature type="region of interest" description="Disordered" evidence="5">
    <location>
        <begin position="19"/>
        <end position="168"/>
    </location>
</feature>
<dbReference type="SUPFAM" id="SSF161245">
    <property type="entry name" value="Zinc hairpin stack"/>
    <property type="match status" value="1"/>
</dbReference>
<dbReference type="Gene3D" id="2.20.28.10">
    <property type="match status" value="1"/>
</dbReference>
<feature type="compositionally biased region" description="Acidic residues" evidence="5">
    <location>
        <begin position="574"/>
        <end position="614"/>
    </location>
</feature>
<dbReference type="PANTHER" id="PTHR21319">
    <property type="entry name" value="RING FINGER AND CHY ZINC FINGER DOMAIN-CONTAINING PROTEIN 1"/>
    <property type="match status" value="1"/>
</dbReference>
<dbReference type="SMART" id="SM00184">
    <property type="entry name" value="RING"/>
    <property type="match status" value="1"/>
</dbReference>
<dbReference type="InterPro" id="IPR001841">
    <property type="entry name" value="Znf_RING"/>
</dbReference>
<evidence type="ECO:0000313" key="9">
    <source>
        <dbReference type="EMBL" id="KAK6535153.1"/>
    </source>
</evidence>
<dbReference type="PROSITE" id="PS50089">
    <property type="entry name" value="ZF_RING_2"/>
    <property type="match status" value="1"/>
</dbReference>
<organism evidence="9 10">
    <name type="scientific">Orbilia ellipsospora</name>
    <dbReference type="NCBI Taxonomy" id="2528407"/>
    <lineage>
        <taxon>Eukaryota</taxon>
        <taxon>Fungi</taxon>
        <taxon>Dikarya</taxon>
        <taxon>Ascomycota</taxon>
        <taxon>Pezizomycotina</taxon>
        <taxon>Orbiliomycetes</taxon>
        <taxon>Orbiliales</taxon>
        <taxon>Orbiliaceae</taxon>
        <taxon>Orbilia</taxon>
    </lineage>
</organism>